<dbReference type="InterPro" id="IPR036610">
    <property type="entry name" value="PEBP-like_sf"/>
</dbReference>
<dbReference type="InterPro" id="IPR035810">
    <property type="entry name" value="PEBP_euk"/>
</dbReference>
<organism evidence="1 2">
    <name type="scientific">Holothuria leucospilota</name>
    <name type="common">Black long sea cucumber</name>
    <name type="synonym">Mertensiothuria leucospilota</name>
    <dbReference type="NCBI Taxonomy" id="206669"/>
    <lineage>
        <taxon>Eukaryota</taxon>
        <taxon>Metazoa</taxon>
        <taxon>Echinodermata</taxon>
        <taxon>Eleutherozoa</taxon>
        <taxon>Echinozoa</taxon>
        <taxon>Holothuroidea</taxon>
        <taxon>Aspidochirotacea</taxon>
        <taxon>Aspidochirotida</taxon>
        <taxon>Holothuriidae</taxon>
        <taxon>Holothuria</taxon>
    </lineage>
</organism>
<name>A0A9Q1BI50_HOLLE</name>
<dbReference type="CDD" id="cd00866">
    <property type="entry name" value="PEBP_euk"/>
    <property type="match status" value="1"/>
</dbReference>
<accession>A0A9Q1BI50</accession>
<keyword evidence="2" id="KW-1185">Reference proteome</keyword>
<dbReference type="PANTHER" id="PTHR11362">
    <property type="entry name" value="PHOSPHATIDYLETHANOLAMINE-BINDING PROTEIN"/>
    <property type="match status" value="1"/>
</dbReference>
<evidence type="ECO:0000313" key="2">
    <source>
        <dbReference type="Proteomes" id="UP001152320"/>
    </source>
</evidence>
<proteinExistence type="predicted"/>
<dbReference type="Gene3D" id="3.90.280.10">
    <property type="entry name" value="PEBP-like"/>
    <property type="match status" value="1"/>
</dbReference>
<sequence length="269" mass="30250">MEEFYKWKIVPDTIDKAPASVAEVVWSNGAKAGMGNMLTPTQGICPLPPPRTLMAMNPFGRSRREEVKPPWIRSRRYVGSCKDGPDALHEDIGSFILFNNCLSASRLNVPDWQFLSRDVGKVEEGSKGGVRVKDEPKVSFPFEEGALYTIIMTEPDAPKHIAEVHHWMKINVKEGNSETGQTHSEYIGSGPPEGTGIHRYVFLVFKQPPKFTPTEAYRPRNKAKRHAWSARRFAKDNNLGNPVAGNFYRAYYDTYTTKLHGELNAATPK</sequence>
<evidence type="ECO:0000313" key="1">
    <source>
        <dbReference type="EMBL" id="KAJ8027213.1"/>
    </source>
</evidence>
<dbReference type="SUPFAM" id="SSF49777">
    <property type="entry name" value="PEBP-like"/>
    <property type="match status" value="1"/>
</dbReference>
<dbReference type="Proteomes" id="UP001152320">
    <property type="component" value="Chromosome 16"/>
</dbReference>
<dbReference type="OrthoDB" id="2506647at2759"/>
<reference evidence="1" key="1">
    <citation type="submission" date="2021-10" db="EMBL/GenBank/DDBJ databases">
        <title>Tropical sea cucumber genome reveals ecological adaptation and Cuvierian tubules defense mechanism.</title>
        <authorList>
            <person name="Chen T."/>
        </authorList>
    </citation>
    <scope>NUCLEOTIDE SEQUENCE</scope>
    <source>
        <strain evidence="1">Nanhai2018</strain>
        <tissue evidence="1">Muscle</tissue>
    </source>
</reference>
<dbReference type="AlphaFoldDB" id="A0A9Q1BI50"/>
<protein>
    <submittedName>
        <fullName evidence="1">Protein D1</fullName>
    </submittedName>
</protein>
<dbReference type="InterPro" id="IPR008914">
    <property type="entry name" value="PEBP"/>
</dbReference>
<dbReference type="Pfam" id="PF01161">
    <property type="entry name" value="PBP"/>
    <property type="match status" value="1"/>
</dbReference>
<comment type="caution">
    <text evidence="1">The sequence shown here is derived from an EMBL/GenBank/DDBJ whole genome shotgun (WGS) entry which is preliminary data.</text>
</comment>
<dbReference type="EMBL" id="JAIZAY010000016">
    <property type="protein sequence ID" value="KAJ8027213.1"/>
    <property type="molecule type" value="Genomic_DNA"/>
</dbReference>
<dbReference type="PANTHER" id="PTHR11362:SF147">
    <property type="entry name" value="PHOSPHATIDYLETHANOLAMINE BINDING PROTEIN"/>
    <property type="match status" value="1"/>
</dbReference>
<gene>
    <name evidence="1" type="ORF">HOLleu_32291</name>
</gene>